<organism evidence="1 2">
    <name type="scientific">Portunus trituberculatus</name>
    <name type="common">Swimming crab</name>
    <name type="synonym">Neptunus trituberculatus</name>
    <dbReference type="NCBI Taxonomy" id="210409"/>
    <lineage>
        <taxon>Eukaryota</taxon>
        <taxon>Metazoa</taxon>
        <taxon>Ecdysozoa</taxon>
        <taxon>Arthropoda</taxon>
        <taxon>Crustacea</taxon>
        <taxon>Multicrustacea</taxon>
        <taxon>Malacostraca</taxon>
        <taxon>Eumalacostraca</taxon>
        <taxon>Eucarida</taxon>
        <taxon>Decapoda</taxon>
        <taxon>Pleocyemata</taxon>
        <taxon>Brachyura</taxon>
        <taxon>Eubrachyura</taxon>
        <taxon>Portunoidea</taxon>
        <taxon>Portunidae</taxon>
        <taxon>Portuninae</taxon>
        <taxon>Portunus</taxon>
    </lineage>
</organism>
<sequence length="86" mass="9588">MSGSNSGWHGGVVQAGPVENLPLGWDWKMVVRPRPTAHLWAYHGWRRGPAHFITRSERTHVESNPKANTCGFCLHTSSKHSEADTL</sequence>
<proteinExistence type="predicted"/>
<protein>
    <submittedName>
        <fullName evidence="1">Uncharacterized protein</fullName>
    </submittedName>
</protein>
<dbReference type="Proteomes" id="UP000324222">
    <property type="component" value="Unassembled WGS sequence"/>
</dbReference>
<dbReference type="EMBL" id="VSRR010023357">
    <property type="protein sequence ID" value="MPC65418.1"/>
    <property type="molecule type" value="Genomic_DNA"/>
</dbReference>
<reference evidence="1 2" key="1">
    <citation type="submission" date="2019-05" db="EMBL/GenBank/DDBJ databases">
        <title>Another draft genome of Portunus trituberculatus and its Hox gene families provides insights of decapod evolution.</title>
        <authorList>
            <person name="Jeong J.-H."/>
            <person name="Song I."/>
            <person name="Kim S."/>
            <person name="Choi T."/>
            <person name="Kim D."/>
            <person name="Ryu S."/>
            <person name="Kim W."/>
        </authorList>
    </citation>
    <scope>NUCLEOTIDE SEQUENCE [LARGE SCALE GENOMIC DNA]</scope>
    <source>
        <tissue evidence="1">Muscle</tissue>
    </source>
</reference>
<comment type="caution">
    <text evidence="1">The sequence shown here is derived from an EMBL/GenBank/DDBJ whole genome shotgun (WGS) entry which is preliminary data.</text>
</comment>
<dbReference type="AlphaFoldDB" id="A0A5B7H8Q2"/>
<gene>
    <name evidence="1" type="ORF">E2C01_059552</name>
</gene>
<evidence type="ECO:0000313" key="1">
    <source>
        <dbReference type="EMBL" id="MPC65418.1"/>
    </source>
</evidence>
<evidence type="ECO:0000313" key="2">
    <source>
        <dbReference type="Proteomes" id="UP000324222"/>
    </source>
</evidence>
<keyword evidence="2" id="KW-1185">Reference proteome</keyword>
<name>A0A5B7H8Q2_PORTR</name>
<accession>A0A5B7H8Q2</accession>